<protein>
    <submittedName>
        <fullName evidence="1">Uncharacterized protein</fullName>
    </submittedName>
</protein>
<organism evidence="1 2">
    <name type="scientific">Metallosphaera tengchongensis</name>
    <dbReference type="NCBI Taxonomy" id="1532350"/>
    <lineage>
        <taxon>Archaea</taxon>
        <taxon>Thermoproteota</taxon>
        <taxon>Thermoprotei</taxon>
        <taxon>Sulfolobales</taxon>
        <taxon>Sulfolobaceae</taxon>
        <taxon>Metallosphaera</taxon>
    </lineage>
</organism>
<dbReference type="AlphaFoldDB" id="A0A6N0NW41"/>
<dbReference type="RefSeq" id="WP_174631412.1">
    <property type="nucleotide sequence ID" value="NZ_CP049074.1"/>
</dbReference>
<dbReference type="OrthoDB" id="35349at2157"/>
<proteinExistence type="predicted"/>
<keyword evidence="2" id="KW-1185">Reference proteome</keyword>
<dbReference type="GeneID" id="55642002"/>
<gene>
    <name evidence="1" type="ORF">GWK48_08620</name>
</gene>
<dbReference type="EMBL" id="CP049074">
    <property type="protein sequence ID" value="QKR00427.1"/>
    <property type="molecule type" value="Genomic_DNA"/>
</dbReference>
<accession>A0A6N0NW41</accession>
<dbReference type="KEGG" id="mten:GWK48_08620"/>
<dbReference type="Proteomes" id="UP000509301">
    <property type="component" value="Chromosome"/>
</dbReference>
<evidence type="ECO:0000313" key="1">
    <source>
        <dbReference type="EMBL" id="QKR00427.1"/>
    </source>
</evidence>
<evidence type="ECO:0000313" key="2">
    <source>
        <dbReference type="Proteomes" id="UP000509301"/>
    </source>
</evidence>
<reference evidence="1 2" key="1">
    <citation type="submission" date="2020-02" db="EMBL/GenBank/DDBJ databases">
        <title>Comparative genome analysis reveals the metabolism and evolution of the thermophilic archaeal genus Metallosphaera.</title>
        <authorList>
            <person name="Jiang C."/>
        </authorList>
    </citation>
    <scope>NUCLEOTIDE SEQUENCE [LARGE SCALE GENOMIC DNA]</scope>
    <source>
        <strain evidence="1 2">Ric-A</strain>
    </source>
</reference>
<name>A0A6N0NW41_9CREN</name>
<sequence length="156" mass="18333">MESFRSVIIDVFLSSRVSDSGRIIQEGVEKRNRCNHYDGKYCNLIRTRDWILSSWVAEGKIKPHPILCFLCPYYGLNLEEKVEISLLQLLRDYISLRNSIEKEISRLEGKMGEMIYSSLMLKKRRDELMGTIEQVDFKINLIKVLLKEMESNVNIR</sequence>